<dbReference type="EMBL" id="CYKH01001309">
    <property type="protein sequence ID" value="CUG86461.1"/>
    <property type="molecule type" value="Genomic_DNA"/>
</dbReference>
<dbReference type="VEuPathDB" id="TriTrypDB:BSAL_93255"/>
<accession>A0A0S4J8E8</accession>
<evidence type="ECO:0000313" key="7">
    <source>
        <dbReference type="EMBL" id="CUG86461.1"/>
    </source>
</evidence>
<evidence type="ECO:0000256" key="2">
    <source>
        <dbReference type="ARBA" id="ARBA00023054"/>
    </source>
</evidence>
<keyword evidence="2 3" id="KW-0175">Coiled coil</keyword>
<dbReference type="OrthoDB" id="10260459at2759"/>
<feature type="region of interest" description="Disordered" evidence="4">
    <location>
        <begin position="27"/>
        <end position="54"/>
    </location>
</feature>
<sequence>MDRGAVDDQPTMLQRIGERRALLEAKLASQRKESEGTTRNEDGEVQARGKGEEQVRLSRRELASLRIEAEDAVSSYRVKTDAEENDRRIREEAQALQREAKTRDEAGSSETRKGSIQLKFESLYEFQIPQELVKEMEAQKAACSKVIEVKDQLIDEFRSQMKDKEEEYVRALKQQTEDIDGLIVEMHRRTDVMVEAYANQLLYIEKAYNDERRDALTQCDSDIKTLVNQRTTRENEFKKKREQKVAEAQRILEEKYEEAAEKYNKCKMESQHDIHGLAQELEKCKADFLLNAERLNYNLQVLRERVKENKNAQNQHKRKLTRLQDVLSSLISRYAETDKRFRQANNELTESYRRVTEQYKDLQLKFRHFEKADVDKYNQVWQMHENDCMGLVHKCLQGDRVVFEELLGVPWVPPPLDFWVAQEDQQQDQVDVDEAEETDTQIEIGDNAYAMLQILQTQVPFLIDDKAQNLMDDLRQQEGGEVQVQAILQSLGIQQTEQVNELLEYFTVEAEDGTAALINPQEAVRALHAFLDDRRKKQSVSLPLEASKTENKASVLSEEAAKEKARRAADREFWERMGKVVPPSHKRIWSALESGLEQHLAQLQRRFSLIEETDSIRKQ</sequence>
<dbReference type="PANTHER" id="PTHR21625">
    <property type="entry name" value="NYD-SP28 PROTEIN"/>
    <property type="match status" value="1"/>
</dbReference>
<evidence type="ECO:0000256" key="1">
    <source>
        <dbReference type="ARBA" id="ARBA00009688"/>
    </source>
</evidence>
<feature type="coiled-coil region" evidence="3">
    <location>
        <begin position="238"/>
        <end position="319"/>
    </location>
</feature>
<proteinExistence type="inferred from homology"/>
<evidence type="ECO:0000256" key="4">
    <source>
        <dbReference type="SAM" id="MobiDB-lite"/>
    </source>
</evidence>
<feature type="domain" description="Dynein regulatory complex protein 1/2 N-terminal" evidence="5">
    <location>
        <begin position="78"/>
        <end position="179"/>
    </location>
</feature>
<dbReference type="InterPro" id="IPR029440">
    <property type="entry name" value="DRC1_C"/>
</dbReference>
<dbReference type="Pfam" id="PF14772">
    <property type="entry name" value="NYD-SP28"/>
    <property type="match status" value="1"/>
</dbReference>
<protein>
    <recommendedName>
        <fullName evidence="9">Dynein regulatory complex protein 1/2 N-terminal domain-containing protein</fullName>
    </recommendedName>
</protein>
<comment type="similarity">
    <text evidence="1">Belongs to the DRC1 family.</text>
</comment>
<dbReference type="OMA" id="LDFMMAR"/>
<dbReference type="Pfam" id="PF14775">
    <property type="entry name" value="NYD-SP28_assoc"/>
    <property type="match status" value="1"/>
</dbReference>
<gene>
    <name evidence="7" type="ORF">BSAL_93255</name>
</gene>
<dbReference type="GO" id="GO:0070286">
    <property type="term" value="P:axonemal dynein complex assembly"/>
    <property type="evidence" value="ECO:0007669"/>
    <property type="project" value="InterPro"/>
</dbReference>
<dbReference type="AlphaFoldDB" id="A0A0S4J8E8"/>
<keyword evidence="8" id="KW-1185">Reference proteome</keyword>
<evidence type="ECO:0000313" key="8">
    <source>
        <dbReference type="Proteomes" id="UP000051952"/>
    </source>
</evidence>
<feature type="domain" description="Dynein regulatory complex protein 1 C-terminal" evidence="6">
    <location>
        <begin position="572"/>
        <end position="619"/>
    </location>
</feature>
<feature type="non-terminal residue" evidence="7">
    <location>
        <position position="619"/>
    </location>
</feature>
<evidence type="ECO:0000256" key="3">
    <source>
        <dbReference type="SAM" id="Coils"/>
    </source>
</evidence>
<feature type="coiled-coil region" evidence="3">
    <location>
        <begin position="147"/>
        <end position="174"/>
    </location>
</feature>
<evidence type="ECO:0008006" key="9">
    <source>
        <dbReference type="Google" id="ProtNLM"/>
    </source>
</evidence>
<evidence type="ECO:0000259" key="5">
    <source>
        <dbReference type="Pfam" id="PF14772"/>
    </source>
</evidence>
<dbReference type="GO" id="GO:0005858">
    <property type="term" value="C:axonemal dynein complex"/>
    <property type="evidence" value="ECO:0007669"/>
    <property type="project" value="InterPro"/>
</dbReference>
<name>A0A0S4J8E8_BODSA</name>
<dbReference type="InterPro" id="IPR039505">
    <property type="entry name" value="DRC1/2_N"/>
</dbReference>
<organism evidence="7 8">
    <name type="scientific">Bodo saltans</name>
    <name type="common">Flagellated protozoan</name>
    <dbReference type="NCBI Taxonomy" id="75058"/>
    <lineage>
        <taxon>Eukaryota</taxon>
        <taxon>Discoba</taxon>
        <taxon>Euglenozoa</taxon>
        <taxon>Kinetoplastea</taxon>
        <taxon>Metakinetoplastina</taxon>
        <taxon>Eubodonida</taxon>
        <taxon>Bodonidae</taxon>
        <taxon>Bodo</taxon>
    </lineage>
</organism>
<dbReference type="GO" id="GO:0060285">
    <property type="term" value="P:cilium-dependent cell motility"/>
    <property type="evidence" value="ECO:0007669"/>
    <property type="project" value="TreeGrafter"/>
</dbReference>
<feature type="compositionally biased region" description="Basic and acidic residues" evidence="4">
    <location>
        <begin position="30"/>
        <end position="54"/>
    </location>
</feature>
<dbReference type="PANTHER" id="PTHR21625:SF1">
    <property type="entry name" value="DYNEIN REGULATORY COMPLEX PROTEIN 1"/>
    <property type="match status" value="1"/>
</dbReference>
<evidence type="ECO:0000259" key="6">
    <source>
        <dbReference type="Pfam" id="PF14775"/>
    </source>
</evidence>
<dbReference type="GO" id="GO:0003352">
    <property type="term" value="P:regulation of cilium movement"/>
    <property type="evidence" value="ECO:0007669"/>
    <property type="project" value="TreeGrafter"/>
</dbReference>
<reference evidence="8" key="1">
    <citation type="submission" date="2015-09" db="EMBL/GenBank/DDBJ databases">
        <authorList>
            <consortium name="Pathogen Informatics"/>
        </authorList>
    </citation>
    <scope>NUCLEOTIDE SEQUENCE [LARGE SCALE GENOMIC DNA]</scope>
    <source>
        <strain evidence="8">Lake Konstanz</strain>
    </source>
</reference>
<dbReference type="Proteomes" id="UP000051952">
    <property type="component" value="Unassembled WGS sequence"/>
</dbReference>
<dbReference type="InterPro" id="IPR039750">
    <property type="entry name" value="DRC1/DRC2"/>
</dbReference>